<accession>A0ACC1N5R5</accession>
<reference evidence="1" key="1">
    <citation type="submission" date="2022-08" db="EMBL/GenBank/DDBJ databases">
        <title>Genome Sequence of Lecanicillium fungicola.</title>
        <authorList>
            <person name="Buettner E."/>
        </authorList>
    </citation>
    <scope>NUCLEOTIDE SEQUENCE</scope>
    <source>
        <strain evidence="1">Babe33</strain>
    </source>
</reference>
<evidence type="ECO:0000313" key="1">
    <source>
        <dbReference type="EMBL" id="KAJ2974610.1"/>
    </source>
</evidence>
<dbReference type="Proteomes" id="UP001143910">
    <property type="component" value="Unassembled WGS sequence"/>
</dbReference>
<organism evidence="1 2">
    <name type="scientific">Zarea fungicola</name>
    <dbReference type="NCBI Taxonomy" id="93591"/>
    <lineage>
        <taxon>Eukaryota</taxon>
        <taxon>Fungi</taxon>
        <taxon>Dikarya</taxon>
        <taxon>Ascomycota</taxon>
        <taxon>Pezizomycotina</taxon>
        <taxon>Sordariomycetes</taxon>
        <taxon>Hypocreomycetidae</taxon>
        <taxon>Hypocreales</taxon>
        <taxon>Cordycipitaceae</taxon>
        <taxon>Zarea</taxon>
    </lineage>
</organism>
<name>A0ACC1N5R5_9HYPO</name>
<proteinExistence type="predicted"/>
<dbReference type="EMBL" id="JANJQO010000808">
    <property type="protein sequence ID" value="KAJ2974610.1"/>
    <property type="molecule type" value="Genomic_DNA"/>
</dbReference>
<evidence type="ECO:0000313" key="2">
    <source>
        <dbReference type="Proteomes" id="UP001143910"/>
    </source>
</evidence>
<protein>
    <submittedName>
        <fullName evidence="1">Uncharacterized protein</fullName>
    </submittedName>
</protein>
<keyword evidence="2" id="KW-1185">Reference proteome</keyword>
<sequence length="1432" mass="159141">MWSTLDGLFGPQLPGEFDFTLLFEHVMLTIVPGGIAVLAIPVYLRTTMRAVQRVRPGFLLWLKLAVGLLLLAIHATSLAMWKQASSVYRSDIALSAAVMSLLASIAILVILYIAHTYSLQPSAFLSLFLTITAVFDITMTRSYFRRAGLDTIGALQIAVVILKAVLVILEEVPKRNQFRTEQLRSSTATETVSGFWNRAVFGWLNPLMLYGYRKDLKMEDLPNIDDEFISKDLYGRFLPNWERVNPASKFALVKALLLTVPWQAAKAVPPRLMFVGFTVSQPFLLFRVVDAVRDSNNDNISHGLIGATAIIFTGIAVTRGLYEHMMYRMSTSIRGILVVAIFDKMCRLPIEELNKSAAVTLMTTDVLGVEQILSFAYQLLSSVILVSIGTWSLSLYVGRACFLMLIPGFGSVIASNILGKNMIKARAAWNGDIEARVAMTSNILAQIKGIKSMGLSDMMTEHLQEKRRTEIETSMQERGIRIWQFTWAALTYVCSPVTVLAGALFWTRTAEPLTTAEIFTVLAIVEISSNAFISLLHGIVRCSIAVASLWRIQTFLCLGNFEDSRQCPEQPLDTANLVMREKKPHEPRLPRLTPVAVQFDRVAVTSTIMGPILAQVSLQIPWGSLAMLWGSINCGKSTFLKCIIGETKLDSGMVTVGTKSIAYCDQEPWLQNRTLRDNVIGALEYIETWYLEVLACCGLDVDLLALANGDQFLTGTGGCNLSGGQRQRVSLARALYPRTDIIVVDDVLSALDPETAEFVFTSVFGPNGLVRRWNCTVIMTTNRLHFLDDADLVFRMYKGGRIQREQQGQHELSDGSASGSVSDYEGDANSDDAADSPHRRRAAAMSEPPSVKPLADDAELQNVRQKRKYGDLSLYRYLLGSVNVALFVFWVCCTAFAAVIQAMPQIFIRIWYSRDVENPHYFIGYTAFSIGTVICNGAMAAQFLRQIVPQFSEELHYRLARTVIFATLEYLSQHDAGNLLNRFSQDISLISQGLPMILMEFVYMCFSVLVETGIIAAGSPYASPIIILILVVMSVVQFFYLRTSRQLRILELESTSSLFTHFTETSSGIQHIRSFKWQSQFLDELYMALNRAQKPYYFLYCCQRWLMLVLDLTSAAAASSIASLSLSLPHETSSAAVGLALLVLITFSETASALIRTWTDLETSLGAIHRIKEACEQTPVEKDTLSGPDLALDWPSHGRLDFNCVSVMYQAEEGIVQRALDSVTLTIRPGEKVGISGRTGSGKSSILMTILRLAEFTGTISIDGRNTTSISRELLRSRITTLTQDGVVLKGSVRLNIYPFAGPKPVDTLVISVLEAVGLWAYISRHGGLEESIAKMNFSVSQRQLLFLARGILHQETMDTKIVLMDEATSAMDRDANAELQTVIDEAFAECTVLQIAHNEASFRDADVRVHLDLGRVVRVQRRRQNGQWAYV</sequence>
<gene>
    <name evidence="1" type="ORF">NQ176_g5965</name>
</gene>
<comment type="caution">
    <text evidence="1">The sequence shown here is derived from an EMBL/GenBank/DDBJ whole genome shotgun (WGS) entry which is preliminary data.</text>
</comment>